<dbReference type="Proteomes" id="UP000265703">
    <property type="component" value="Unassembled WGS sequence"/>
</dbReference>
<evidence type="ECO:0000313" key="2">
    <source>
        <dbReference type="Proteomes" id="UP000265703"/>
    </source>
</evidence>
<name>A0A397SUT7_9GLOM</name>
<dbReference type="PANTHER" id="PTHR14187:SF5">
    <property type="entry name" value="HEAT SHOCK 70 KDA PROTEIN 12A"/>
    <property type="match status" value="1"/>
</dbReference>
<accession>A0A397SUT7</accession>
<reference evidence="1 2" key="1">
    <citation type="submission" date="2018-06" db="EMBL/GenBank/DDBJ databases">
        <title>Comparative genomics reveals the genomic features of Rhizophagus irregularis, R. cerebriforme, R. diaphanum and Gigaspora rosea, and their symbiotic lifestyle signature.</title>
        <authorList>
            <person name="Morin E."/>
            <person name="San Clemente H."/>
            <person name="Chen E.C.H."/>
            <person name="De La Providencia I."/>
            <person name="Hainaut M."/>
            <person name="Kuo A."/>
            <person name="Kohler A."/>
            <person name="Murat C."/>
            <person name="Tang N."/>
            <person name="Roy S."/>
            <person name="Loubradou J."/>
            <person name="Henrissat B."/>
            <person name="Grigoriev I.V."/>
            <person name="Corradi N."/>
            <person name="Roux C."/>
            <person name="Martin F.M."/>
        </authorList>
    </citation>
    <scope>NUCLEOTIDE SEQUENCE [LARGE SCALE GENOMIC DNA]</scope>
    <source>
        <strain evidence="1 2">DAOM 227022</strain>
    </source>
</reference>
<comment type="caution">
    <text evidence="1">The sequence shown here is derived from an EMBL/GenBank/DDBJ whole genome shotgun (WGS) entry which is preliminary data.</text>
</comment>
<protein>
    <submittedName>
        <fullName evidence="1">Uncharacterized protein</fullName>
    </submittedName>
</protein>
<dbReference type="STRING" id="658196.A0A397SUT7"/>
<keyword evidence="2" id="KW-1185">Reference proteome</keyword>
<dbReference type="EMBL" id="QKYT01000208">
    <property type="protein sequence ID" value="RIA89728.1"/>
    <property type="molecule type" value="Genomic_DNA"/>
</dbReference>
<dbReference type="AlphaFoldDB" id="A0A397SUT7"/>
<dbReference type="OrthoDB" id="2963168at2759"/>
<organism evidence="1 2">
    <name type="scientific">Glomus cerebriforme</name>
    <dbReference type="NCBI Taxonomy" id="658196"/>
    <lineage>
        <taxon>Eukaryota</taxon>
        <taxon>Fungi</taxon>
        <taxon>Fungi incertae sedis</taxon>
        <taxon>Mucoromycota</taxon>
        <taxon>Glomeromycotina</taxon>
        <taxon>Glomeromycetes</taxon>
        <taxon>Glomerales</taxon>
        <taxon>Glomeraceae</taxon>
        <taxon>Glomus</taxon>
    </lineage>
</organism>
<sequence length="196" mass="22942">MIIVSFKRKEFQYRVQTISVPSFPIAAIARGAVIYGSFINLDRLGFNRLNKLKFRITSRILKFTYGTELIKDRKEGVDPPHRKTYDGKVYKFSPLVRRGEEIRDQTFSFERKPEKAFQTSMKCAFYCTREYSAEYLDEPGMELLRVIEIELPDVHFGINRSIEFGLTFGQLEIIAFARNQNNGQQYQITFSYPDDC</sequence>
<dbReference type="PANTHER" id="PTHR14187">
    <property type="entry name" value="ALPHA KINASE/ELONGATION FACTOR 2 KINASE"/>
    <property type="match status" value="1"/>
</dbReference>
<gene>
    <name evidence="1" type="ORF">C1645_824439</name>
</gene>
<proteinExistence type="predicted"/>
<evidence type="ECO:0000313" key="1">
    <source>
        <dbReference type="EMBL" id="RIA89728.1"/>
    </source>
</evidence>